<evidence type="ECO:0000313" key="3">
    <source>
        <dbReference type="Proteomes" id="UP000034164"/>
    </source>
</evidence>
<evidence type="ECO:0000256" key="1">
    <source>
        <dbReference type="SAM" id="MobiDB-lite"/>
    </source>
</evidence>
<name>A0A0G2HX70_9EURO</name>
<dbReference type="EMBL" id="LCZI01001109">
    <property type="protein sequence ID" value="KKZ62375.1"/>
    <property type="molecule type" value="Genomic_DNA"/>
</dbReference>
<reference evidence="3" key="1">
    <citation type="journal article" date="2015" name="PLoS Genet.">
        <title>The dynamic genome and transcriptome of the human fungal pathogen Blastomyces and close relative Emmonsia.</title>
        <authorList>
            <person name="Munoz J.F."/>
            <person name="Gauthier G.M."/>
            <person name="Desjardins C.A."/>
            <person name="Gallo J.E."/>
            <person name="Holder J."/>
            <person name="Sullivan T.D."/>
            <person name="Marty A.J."/>
            <person name="Carmen J.C."/>
            <person name="Chen Z."/>
            <person name="Ding L."/>
            <person name="Gujja S."/>
            <person name="Magrini V."/>
            <person name="Misas E."/>
            <person name="Mitreva M."/>
            <person name="Priest M."/>
            <person name="Saif S."/>
            <person name="Whiston E.A."/>
            <person name="Young S."/>
            <person name="Zeng Q."/>
            <person name="Goldman W.E."/>
            <person name="Mardis E.R."/>
            <person name="Taylor J.W."/>
            <person name="McEwen J.G."/>
            <person name="Clay O.K."/>
            <person name="Klein B.S."/>
            <person name="Cuomo C.A."/>
        </authorList>
    </citation>
    <scope>NUCLEOTIDE SEQUENCE [LARGE SCALE GENOMIC DNA]</scope>
    <source>
        <strain evidence="3">UAMH 3008</strain>
    </source>
</reference>
<dbReference type="OrthoDB" id="4526849at2759"/>
<evidence type="ECO:0000313" key="2">
    <source>
        <dbReference type="EMBL" id="KKZ62375.1"/>
    </source>
</evidence>
<protein>
    <submittedName>
        <fullName evidence="2">Uncharacterized protein</fullName>
    </submittedName>
</protein>
<organism evidence="2 3">
    <name type="scientific">[Emmonsia] crescens</name>
    <dbReference type="NCBI Taxonomy" id="73230"/>
    <lineage>
        <taxon>Eukaryota</taxon>
        <taxon>Fungi</taxon>
        <taxon>Dikarya</taxon>
        <taxon>Ascomycota</taxon>
        <taxon>Pezizomycotina</taxon>
        <taxon>Eurotiomycetes</taxon>
        <taxon>Eurotiomycetidae</taxon>
        <taxon>Onygenales</taxon>
        <taxon>Ajellomycetaceae</taxon>
        <taxon>Emergomyces</taxon>
    </lineage>
</organism>
<comment type="caution">
    <text evidence="2">The sequence shown here is derived from an EMBL/GenBank/DDBJ whole genome shotgun (WGS) entry which is preliminary data.</text>
</comment>
<sequence length="342" mass="39381">MKFRPTQLEQAAAISEGLESKASDLRENFLYVPASRWNAQHLRALRVLAFDNMSAMRLIPERWMPHPNSKGYRELKQDFQVPSRHDIRHWDAVRSGHTNNVFQRFFSRMSDIMIKMESKLELLAQEYSVAPENTPESGESESSEEDEPEMLSRLALQELVDVVSHKLHNVSAPYRVKVLPQDMPLKLYLGRDQDRPHLREAHNDGGLVLAGTDTQGTIPLVSFESKRRHAGGVHHLYQPAGSVQCKYSSCPGSSRAPRPSSCWLRLVAGYFTKEYLNYVQSQALPVEQHLYIRRSRFYELKDPADRLEALKLTIELCRYVMSGYAVMEQTKRVAKDLRKYYG</sequence>
<proteinExistence type="predicted"/>
<dbReference type="Proteomes" id="UP000034164">
    <property type="component" value="Unassembled WGS sequence"/>
</dbReference>
<accession>A0A0G2HX70</accession>
<gene>
    <name evidence="2" type="ORF">EMCG_03201</name>
</gene>
<feature type="compositionally biased region" description="Acidic residues" evidence="1">
    <location>
        <begin position="138"/>
        <end position="149"/>
    </location>
</feature>
<dbReference type="VEuPathDB" id="FungiDB:EMCG_03201"/>
<feature type="region of interest" description="Disordered" evidence="1">
    <location>
        <begin position="129"/>
        <end position="149"/>
    </location>
</feature>
<dbReference type="AlphaFoldDB" id="A0A0G2HX70"/>